<evidence type="ECO:0000313" key="3">
    <source>
        <dbReference type="Proteomes" id="UP000244898"/>
    </source>
</evidence>
<evidence type="ECO:0000259" key="1">
    <source>
        <dbReference type="PROSITE" id="PS51186"/>
    </source>
</evidence>
<reference evidence="3" key="1">
    <citation type="submission" date="2018-03" db="EMBL/GenBank/DDBJ databases">
        <authorList>
            <person name="Rodrigo-Torres L."/>
            <person name="Arahal R. D."/>
            <person name="Lucena T."/>
        </authorList>
    </citation>
    <scope>NUCLEOTIDE SEQUENCE [LARGE SCALE GENOMIC DNA]</scope>
    <source>
        <strain evidence="3">CECT 7615</strain>
    </source>
</reference>
<dbReference type="PROSITE" id="PS51186">
    <property type="entry name" value="GNAT"/>
    <property type="match status" value="1"/>
</dbReference>
<dbReference type="OrthoDB" id="9797178at2"/>
<dbReference type="Pfam" id="PF00583">
    <property type="entry name" value="Acetyltransf_1"/>
    <property type="match status" value="1"/>
</dbReference>
<dbReference type="CDD" id="cd04301">
    <property type="entry name" value="NAT_SF"/>
    <property type="match status" value="1"/>
</dbReference>
<proteinExistence type="predicted"/>
<dbReference type="InterPro" id="IPR000182">
    <property type="entry name" value="GNAT_dom"/>
</dbReference>
<dbReference type="SUPFAM" id="SSF55729">
    <property type="entry name" value="Acyl-CoA N-acyltransferases (Nat)"/>
    <property type="match status" value="1"/>
</dbReference>
<dbReference type="EMBL" id="ONZG01000004">
    <property type="protein sequence ID" value="SPJ28344.1"/>
    <property type="molecule type" value="Genomic_DNA"/>
</dbReference>
<sequence length="155" mass="16779">MPPLSSAAFPQHVDSLLRAAFDTEDEATLVHALRADRDMAAELTISEDDRLVGYAALSWMKRPSGWVCLAPVAVEPSLQRRGIGGKLMKAVQNWLTERDLTAVVLGDPSYYGKRGFSTARAQNLTSPYPVEHTLLAGPGKGAPKETLVYPPAFDG</sequence>
<accession>A0A2R8C7D1</accession>
<dbReference type="GO" id="GO:0016747">
    <property type="term" value="F:acyltransferase activity, transferring groups other than amino-acyl groups"/>
    <property type="evidence" value="ECO:0007669"/>
    <property type="project" value="InterPro"/>
</dbReference>
<name>A0A2R8C7D1_9RHOB</name>
<dbReference type="Proteomes" id="UP000244898">
    <property type="component" value="Unassembled WGS sequence"/>
</dbReference>
<keyword evidence="3" id="KW-1185">Reference proteome</keyword>
<dbReference type="Gene3D" id="3.40.630.30">
    <property type="match status" value="1"/>
</dbReference>
<gene>
    <name evidence="2" type="ORF">TRM7615_01843</name>
</gene>
<evidence type="ECO:0000313" key="2">
    <source>
        <dbReference type="EMBL" id="SPJ28344.1"/>
    </source>
</evidence>
<dbReference type="RefSeq" id="WP_108786706.1">
    <property type="nucleotide sequence ID" value="NZ_ONZG01000004.1"/>
</dbReference>
<feature type="domain" description="N-acetyltransferase" evidence="1">
    <location>
        <begin position="1"/>
        <end position="140"/>
    </location>
</feature>
<protein>
    <recommendedName>
        <fullName evidence="1">N-acetyltransferase domain-containing protein</fullName>
    </recommendedName>
</protein>
<dbReference type="AlphaFoldDB" id="A0A2R8C7D1"/>
<dbReference type="InterPro" id="IPR016181">
    <property type="entry name" value="Acyl_CoA_acyltransferase"/>
</dbReference>
<organism evidence="2 3">
    <name type="scientific">Falsiruegeria mediterranea M17</name>
    <dbReference type="NCBI Taxonomy" id="1200281"/>
    <lineage>
        <taxon>Bacteria</taxon>
        <taxon>Pseudomonadati</taxon>
        <taxon>Pseudomonadota</taxon>
        <taxon>Alphaproteobacteria</taxon>
        <taxon>Rhodobacterales</taxon>
        <taxon>Roseobacteraceae</taxon>
        <taxon>Falsiruegeria</taxon>
    </lineage>
</organism>